<comment type="caution">
    <text evidence="1">The sequence shown here is derived from an EMBL/GenBank/DDBJ whole genome shotgun (WGS) entry which is preliminary data.</text>
</comment>
<organism evidence="1 2">
    <name type="scientific">Ordospora colligata OC4</name>
    <dbReference type="NCBI Taxonomy" id="1354746"/>
    <lineage>
        <taxon>Eukaryota</taxon>
        <taxon>Fungi</taxon>
        <taxon>Fungi incertae sedis</taxon>
        <taxon>Microsporidia</taxon>
        <taxon>Ordosporidae</taxon>
        <taxon>Ordospora</taxon>
    </lineage>
</organism>
<dbReference type="RefSeq" id="XP_014563050.1">
    <property type="nucleotide sequence ID" value="XM_014707564.1"/>
</dbReference>
<dbReference type="VEuPathDB" id="MicrosporidiaDB:M896_110380"/>
<evidence type="ECO:0000313" key="2">
    <source>
        <dbReference type="Proteomes" id="UP000031056"/>
    </source>
</evidence>
<dbReference type="EMBL" id="JOKQ01000011">
    <property type="protein sequence ID" value="KHN69008.1"/>
    <property type="molecule type" value="Genomic_DNA"/>
</dbReference>
<name>A0A0B2UI33_9MICR</name>
<dbReference type="GeneID" id="26262509"/>
<dbReference type="AlphaFoldDB" id="A0A0B2UI33"/>
<accession>A0A0B2UI33</accession>
<dbReference type="Proteomes" id="UP000031056">
    <property type="component" value="Unassembled WGS sequence"/>
</dbReference>
<dbReference type="InParanoid" id="A0A0B2UI33"/>
<dbReference type="OrthoDB" id="2191009at2759"/>
<evidence type="ECO:0000313" key="1">
    <source>
        <dbReference type="EMBL" id="KHN69008.1"/>
    </source>
</evidence>
<gene>
    <name evidence="1" type="ORF">M896_110380</name>
</gene>
<protein>
    <submittedName>
        <fullName evidence="1">Uncharacterized protein</fullName>
    </submittedName>
</protein>
<proteinExistence type="predicted"/>
<sequence length="99" mass="11695">MPNEFVEPLDLAKRLRAQVCTPEDILRKVEYLKTPICINRSDVREVQRLSNYLYLVSTSNKILVSLVFNTDITDQFMKFKTIVAHKTYEGVYYHVNVYF</sequence>
<dbReference type="HOGENOM" id="CLU_2291684_0_0_1"/>
<reference evidence="1 2" key="1">
    <citation type="journal article" date="2014" name="MBio">
        <title>The Ordospora colligata genome; evolution of extreme reduction in microsporidia and host-to-parasite horizontal gene transfer.</title>
        <authorList>
            <person name="Pombert J.-F."/>
            <person name="Haag K.L."/>
            <person name="Beidas S."/>
            <person name="Ebert D."/>
            <person name="Keeling P.J."/>
        </authorList>
    </citation>
    <scope>NUCLEOTIDE SEQUENCE [LARGE SCALE GENOMIC DNA]</scope>
    <source>
        <strain evidence="1 2">OC4</strain>
    </source>
</reference>
<keyword evidence="2" id="KW-1185">Reference proteome</keyword>